<feature type="domain" description="Helicase C-terminal" evidence="15">
    <location>
        <begin position="997"/>
        <end position="1153"/>
    </location>
</feature>
<evidence type="ECO:0000256" key="3">
    <source>
        <dbReference type="ARBA" id="ARBA00022741"/>
    </source>
</evidence>
<keyword evidence="17" id="KW-1185">Reference proteome</keyword>
<keyword evidence="6" id="KW-0067">ATP-binding</keyword>
<dbReference type="FunFam" id="3.40.50.10810:FF:000051">
    <property type="entry name" value="Helicase SWR1"/>
    <property type="match status" value="1"/>
</dbReference>
<keyword evidence="11" id="KW-0804">Transcription</keyword>
<name>A0A0S4IY43_BODSA</name>
<feature type="region of interest" description="Disordered" evidence="13">
    <location>
        <begin position="1"/>
        <end position="22"/>
    </location>
</feature>
<evidence type="ECO:0000256" key="6">
    <source>
        <dbReference type="ARBA" id="ARBA00022840"/>
    </source>
</evidence>
<evidence type="ECO:0000256" key="4">
    <source>
        <dbReference type="ARBA" id="ARBA00022801"/>
    </source>
</evidence>
<dbReference type="VEuPathDB" id="TriTrypDB:BSAL_73710"/>
<evidence type="ECO:0000313" key="17">
    <source>
        <dbReference type="Proteomes" id="UP000051952"/>
    </source>
</evidence>
<sequence length="1375" mass="153760">MTSTAVRRGGRGGKRSRLDAADSELAAVENVSKATALNSSADSGGAGVSSSSFQPLYPRPAWSLAPWQAIAISVAAQTYENATHLHSLKTHNTFILRDLSKFHTEQKHYSRKREQEQRAASDKIGKQFFASMKKHWESAGRLHQQLLKVDYEATKRNVDAKKQEDMLRETEELTKKLLQNMIRDRQRVPLSSATANQHRRRTKKEESELTVASTAIPQPPVKRNHEGQLLATPHEKIGEDTATRPFTTAKTDDEQIPEASEQLKRDAAAVLLDANDHDDEEQKEAKEYPQSSNDFGGDDDDDDPSLEKQLHLLNTLDGARPLRDYQRSALRWMLHLYNQGLNGILADEMGLGKTVQTLALLAYFAEYKNDWGPHLIVVPTTVVLNWAAECRRWCPGFKVITYIGNAKERAALRQGWTAEDAFHICITTYNLVINDRTVFRRRPWGLLVLDEAHYIKNFASLKWRALFDLQAQHRLMLTGTPLQSSVMELWSLFHFLLPFATAFQSEDEFRDWYSNPMNDMVDGRSDLNEDVVRRLQALLRPFLLRRLKRDVESQLPSKTEKVILCRLSRRQQSVYDEFIQNAETRRRLQSGGNGGLFGVLLQLRKVCNHPDLFAERPTRAPLMFSLPFGTHRGAVVTVPISVMCTTDSGARRRFYWNRMHLDVLISDVNVPQDAPDEMKGDESRCLDDCISERGPLQAWLEGVVWNSWVPLIGTTESSVVTARTAGNVAACQSSQVVSQELLLNENTFAALLQRDRSSTSAGGSPSSLSNVFLNAGEHLVQGLQVRRQLRAAIFQQQQTALNVRSWACSTLTQNFHLFGKCSFDQEVPSKRLLRVELVAERCAKNFPTLVPTLSERFTHWTTKQLIERVCVFVPAAASCGGLRLDWCGIGLSSSVSFISTADFMKRFSPLTQDLLAPLFLLHLDRLRCRDPHHPFTRQCLVAAGRNVALDARVPPSTYAVARPLRYFSEDGWSLDARRCMGFPDKRLLIHDCGKFQVLEPLLKTLRNGGHRALIFTQFTLMLDLLEKFLASIGISYLRIDGATKPEARQKYVDTFNETDGITCMILSTRSGGIGLNLTGADTVIFYDSDWNPTIDLQAQDRCHRIGQTRPVTIFRLVTHHTVEEKILEKAREKKMLNNVVIRGGQFASIANVGGENAEQQQLVSSASNHEEAADEQSSADALYSSLFSTATSLRSFFHDLDEDADINFDATAISAVDVAKELAEVEDVEDQEALKTIQLEMEQERAANAQDEVVMGDRGAAVADDDDERAMGGADHNHQINVNDPQASGSGGGGEVSTECSQQIQRAKQQILRNFRVSISSGVIGSQDAAATAAVRRMASTYMMSHPQHALRQKAHLAEHFGVAVEAAAVAPSSR</sequence>
<keyword evidence="10" id="KW-0010">Activator</keyword>
<feature type="region of interest" description="Disordered" evidence="13">
    <location>
        <begin position="276"/>
        <end position="306"/>
    </location>
</feature>
<keyword evidence="9" id="KW-0238">DNA-binding</keyword>
<dbReference type="PANTHER" id="PTHR45685">
    <property type="entry name" value="HELICASE SRCAP-RELATED"/>
    <property type="match status" value="1"/>
</dbReference>
<evidence type="ECO:0000256" key="7">
    <source>
        <dbReference type="ARBA" id="ARBA00022853"/>
    </source>
</evidence>
<dbReference type="GO" id="GO:0006338">
    <property type="term" value="P:chromatin remodeling"/>
    <property type="evidence" value="ECO:0007669"/>
    <property type="project" value="TreeGrafter"/>
</dbReference>
<dbReference type="Pfam" id="PF00176">
    <property type="entry name" value="SNF2-rel_dom"/>
    <property type="match status" value="1"/>
</dbReference>
<evidence type="ECO:0000313" key="16">
    <source>
        <dbReference type="EMBL" id="CUG07318.1"/>
    </source>
</evidence>
<dbReference type="PROSITE" id="PS51192">
    <property type="entry name" value="HELICASE_ATP_BIND_1"/>
    <property type="match status" value="1"/>
</dbReference>
<evidence type="ECO:0000256" key="12">
    <source>
        <dbReference type="ARBA" id="ARBA00023242"/>
    </source>
</evidence>
<dbReference type="SUPFAM" id="SSF52540">
    <property type="entry name" value="P-loop containing nucleoside triphosphate hydrolases"/>
    <property type="match status" value="2"/>
</dbReference>
<reference evidence="17" key="1">
    <citation type="submission" date="2015-09" db="EMBL/GenBank/DDBJ databases">
        <authorList>
            <consortium name="Pathogen Informatics"/>
        </authorList>
    </citation>
    <scope>NUCLEOTIDE SEQUENCE [LARGE SCALE GENOMIC DNA]</scope>
    <source>
        <strain evidence="17">Lake Konstanz</strain>
    </source>
</reference>
<dbReference type="GO" id="GO:0000812">
    <property type="term" value="C:Swr1 complex"/>
    <property type="evidence" value="ECO:0007669"/>
    <property type="project" value="TreeGrafter"/>
</dbReference>
<comment type="subcellular location">
    <subcellularLocation>
        <location evidence="1">Nucleus</location>
    </subcellularLocation>
</comment>
<evidence type="ECO:0000256" key="9">
    <source>
        <dbReference type="ARBA" id="ARBA00023125"/>
    </source>
</evidence>
<dbReference type="EMBL" id="CYKH01000630">
    <property type="protein sequence ID" value="CUG07318.1"/>
    <property type="molecule type" value="Genomic_DNA"/>
</dbReference>
<keyword evidence="5 16" id="KW-0347">Helicase</keyword>
<evidence type="ECO:0000259" key="14">
    <source>
        <dbReference type="PROSITE" id="PS51192"/>
    </source>
</evidence>
<dbReference type="PROSITE" id="PS51194">
    <property type="entry name" value="HELICASE_CTER"/>
    <property type="match status" value="1"/>
</dbReference>
<dbReference type="Pfam" id="PF00271">
    <property type="entry name" value="Helicase_C"/>
    <property type="match status" value="1"/>
</dbReference>
<comment type="similarity">
    <text evidence="2">Belongs to the SNF2/RAD54 helicase family. SWR1 subfamily.</text>
</comment>
<keyword evidence="8" id="KW-0805">Transcription regulation</keyword>
<dbReference type="SMART" id="SM00487">
    <property type="entry name" value="DEXDc"/>
    <property type="match status" value="1"/>
</dbReference>
<dbReference type="OrthoDB" id="372624at2759"/>
<evidence type="ECO:0000259" key="15">
    <source>
        <dbReference type="PROSITE" id="PS51194"/>
    </source>
</evidence>
<evidence type="ECO:0000256" key="5">
    <source>
        <dbReference type="ARBA" id="ARBA00022806"/>
    </source>
</evidence>
<dbReference type="InterPro" id="IPR050520">
    <property type="entry name" value="INO80/SWR1_helicase"/>
</dbReference>
<protein>
    <submittedName>
        <fullName evidence="16">SNF2 helicase, putative</fullName>
    </submittedName>
</protein>
<keyword evidence="4" id="KW-0378">Hydrolase</keyword>
<dbReference type="CDD" id="cd18793">
    <property type="entry name" value="SF2_C_SNF"/>
    <property type="match status" value="1"/>
</dbReference>
<dbReference type="GO" id="GO:0005524">
    <property type="term" value="F:ATP binding"/>
    <property type="evidence" value="ECO:0007669"/>
    <property type="project" value="UniProtKB-KW"/>
</dbReference>
<dbReference type="InterPro" id="IPR000330">
    <property type="entry name" value="SNF2_N"/>
</dbReference>
<keyword evidence="7" id="KW-0156">Chromatin regulator</keyword>
<gene>
    <name evidence="16" type="ORF">BSAL_73710</name>
</gene>
<dbReference type="Gene3D" id="3.40.50.10810">
    <property type="entry name" value="Tandem AAA-ATPase domain"/>
    <property type="match status" value="1"/>
</dbReference>
<evidence type="ECO:0000256" key="1">
    <source>
        <dbReference type="ARBA" id="ARBA00004123"/>
    </source>
</evidence>
<feature type="compositionally biased region" description="Basic and acidic residues" evidence="13">
    <location>
        <begin position="233"/>
        <end position="242"/>
    </location>
</feature>
<dbReference type="GO" id="GO:0003677">
    <property type="term" value="F:DNA binding"/>
    <property type="evidence" value="ECO:0007669"/>
    <property type="project" value="UniProtKB-KW"/>
</dbReference>
<dbReference type="GO" id="GO:0004386">
    <property type="term" value="F:helicase activity"/>
    <property type="evidence" value="ECO:0007669"/>
    <property type="project" value="UniProtKB-KW"/>
</dbReference>
<dbReference type="InterPro" id="IPR014001">
    <property type="entry name" value="Helicase_ATP-bd"/>
</dbReference>
<evidence type="ECO:0000256" key="11">
    <source>
        <dbReference type="ARBA" id="ARBA00023163"/>
    </source>
</evidence>
<feature type="domain" description="Helicase ATP-binding" evidence="14">
    <location>
        <begin position="334"/>
        <end position="499"/>
    </location>
</feature>
<keyword evidence="12" id="KW-0539">Nucleus</keyword>
<dbReference type="InterPro" id="IPR038718">
    <property type="entry name" value="SNF2-like_sf"/>
</dbReference>
<evidence type="ECO:0000256" key="8">
    <source>
        <dbReference type="ARBA" id="ARBA00023015"/>
    </source>
</evidence>
<dbReference type="SMART" id="SM00490">
    <property type="entry name" value="HELICc"/>
    <property type="match status" value="1"/>
</dbReference>
<dbReference type="PANTHER" id="PTHR45685:SF1">
    <property type="entry name" value="HELICASE SRCAP"/>
    <property type="match status" value="1"/>
</dbReference>
<dbReference type="InterPro" id="IPR001650">
    <property type="entry name" value="Helicase_C-like"/>
</dbReference>
<proteinExistence type="inferred from homology"/>
<feature type="region of interest" description="Disordered" evidence="13">
    <location>
        <begin position="184"/>
        <end position="261"/>
    </location>
</feature>
<accession>A0A0S4IY43</accession>
<evidence type="ECO:0000256" key="10">
    <source>
        <dbReference type="ARBA" id="ARBA00023159"/>
    </source>
</evidence>
<keyword evidence="3" id="KW-0547">Nucleotide-binding</keyword>
<dbReference type="InterPro" id="IPR027417">
    <property type="entry name" value="P-loop_NTPase"/>
</dbReference>
<dbReference type="Gene3D" id="3.40.50.300">
    <property type="entry name" value="P-loop containing nucleotide triphosphate hydrolases"/>
    <property type="match status" value="1"/>
</dbReference>
<evidence type="ECO:0000256" key="2">
    <source>
        <dbReference type="ARBA" id="ARBA00009220"/>
    </source>
</evidence>
<dbReference type="OMA" id="NDWGPHL"/>
<dbReference type="GO" id="GO:0016887">
    <property type="term" value="F:ATP hydrolysis activity"/>
    <property type="evidence" value="ECO:0007669"/>
    <property type="project" value="TreeGrafter"/>
</dbReference>
<dbReference type="Proteomes" id="UP000051952">
    <property type="component" value="Unassembled WGS sequence"/>
</dbReference>
<organism evidence="16 17">
    <name type="scientific">Bodo saltans</name>
    <name type="common">Flagellated protozoan</name>
    <dbReference type="NCBI Taxonomy" id="75058"/>
    <lineage>
        <taxon>Eukaryota</taxon>
        <taxon>Discoba</taxon>
        <taxon>Euglenozoa</taxon>
        <taxon>Kinetoplastea</taxon>
        <taxon>Metakinetoplastina</taxon>
        <taxon>Eubodonida</taxon>
        <taxon>Bodonidae</taxon>
        <taxon>Bodo</taxon>
    </lineage>
</organism>
<dbReference type="Gene3D" id="1.20.120.850">
    <property type="entry name" value="SWI2/SNF2 ATPases, N-terminal domain"/>
    <property type="match status" value="1"/>
</dbReference>
<dbReference type="InterPro" id="IPR049730">
    <property type="entry name" value="SNF2/RAD54-like_C"/>
</dbReference>
<feature type="region of interest" description="Disordered" evidence="13">
    <location>
        <begin position="1270"/>
        <end position="1297"/>
    </location>
</feature>
<dbReference type="GO" id="GO:0042393">
    <property type="term" value="F:histone binding"/>
    <property type="evidence" value="ECO:0007669"/>
    <property type="project" value="TreeGrafter"/>
</dbReference>
<evidence type="ECO:0000256" key="13">
    <source>
        <dbReference type="SAM" id="MobiDB-lite"/>
    </source>
</evidence>